<dbReference type="EMBL" id="CM047738">
    <property type="protein sequence ID" value="KAJ0046813.1"/>
    <property type="molecule type" value="Genomic_DNA"/>
</dbReference>
<accession>A0ACC0ZAB8</accession>
<dbReference type="Proteomes" id="UP001163603">
    <property type="component" value="Chromosome 3"/>
</dbReference>
<sequence>MSWAPDNGYITTGKTKLIDDPKINVPAGFFYGNYDGLSKPPTFDLQLDGGFRATVDTSASEEGPIFQEILYNPKGESTSLCLVRTHRGEIPFISSLVVAFLPVAEGAKPVYKLMGSNTALHLVDRTTFGGLDQIINSRTFYNCDEYSFRIWRPKAMPGYLNVSSDVNTVHFPGECLGFSYENRPPDSLLKNAITPSNAADSISVQR</sequence>
<proteinExistence type="predicted"/>
<gene>
    <name evidence="1" type="ORF">Pint_06175</name>
</gene>
<evidence type="ECO:0000313" key="1">
    <source>
        <dbReference type="EMBL" id="KAJ0046813.1"/>
    </source>
</evidence>
<evidence type="ECO:0000313" key="2">
    <source>
        <dbReference type="Proteomes" id="UP001163603"/>
    </source>
</evidence>
<name>A0ACC0ZAB8_9ROSI</name>
<reference evidence="2" key="1">
    <citation type="journal article" date="2023" name="G3 (Bethesda)">
        <title>Genome assembly and association tests identify interacting loci associated with vigor, precocity, and sex in interspecific pistachio rootstocks.</title>
        <authorList>
            <person name="Palmer W."/>
            <person name="Jacygrad E."/>
            <person name="Sagayaradj S."/>
            <person name="Cavanaugh K."/>
            <person name="Han R."/>
            <person name="Bertier L."/>
            <person name="Beede B."/>
            <person name="Kafkas S."/>
            <person name="Golino D."/>
            <person name="Preece J."/>
            <person name="Michelmore R."/>
        </authorList>
    </citation>
    <scope>NUCLEOTIDE SEQUENCE [LARGE SCALE GENOMIC DNA]</scope>
</reference>
<protein>
    <submittedName>
        <fullName evidence="1">Uncharacterized protein</fullName>
    </submittedName>
</protein>
<organism evidence="1 2">
    <name type="scientific">Pistacia integerrima</name>
    <dbReference type="NCBI Taxonomy" id="434235"/>
    <lineage>
        <taxon>Eukaryota</taxon>
        <taxon>Viridiplantae</taxon>
        <taxon>Streptophyta</taxon>
        <taxon>Embryophyta</taxon>
        <taxon>Tracheophyta</taxon>
        <taxon>Spermatophyta</taxon>
        <taxon>Magnoliopsida</taxon>
        <taxon>eudicotyledons</taxon>
        <taxon>Gunneridae</taxon>
        <taxon>Pentapetalae</taxon>
        <taxon>rosids</taxon>
        <taxon>malvids</taxon>
        <taxon>Sapindales</taxon>
        <taxon>Anacardiaceae</taxon>
        <taxon>Pistacia</taxon>
    </lineage>
</organism>
<comment type="caution">
    <text evidence="1">The sequence shown here is derived from an EMBL/GenBank/DDBJ whole genome shotgun (WGS) entry which is preliminary data.</text>
</comment>
<keyword evidence="2" id="KW-1185">Reference proteome</keyword>